<dbReference type="OrthoDB" id="203796at2759"/>
<dbReference type="PANTHER" id="PTHR37848:SF1">
    <property type="entry name" value="SUN DOMAIN-CONTAINING PROTEIN"/>
    <property type="match status" value="1"/>
</dbReference>
<dbReference type="PANTHER" id="PTHR37848">
    <property type="entry name" value="EXPRESSED PROTEIN"/>
    <property type="match status" value="1"/>
</dbReference>
<evidence type="ECO:0000313" key="2">
    <source>
        <dbReference type="EMBL" id="KAF2230991.1"/>
    </source>
</evidence>
<sequence length="347" mass="38276">MSKRKPVPSSSPNPAGPSRSSVQREHSSPAALQSNAALDIETDIPTDEPPIYSGPSTLPISSTRSTPSLQQSLIAGLPDLPWSKYQIPDSTISSDATTITTTHPLYSSDPNALETFLRSQASLPPKPRIRVLGRSDDGLSKDFDISVNMMHYLIQRGGQLQQWNYVQVDNESISGGKQKRSRSAGNVNNAQGDGLRDVVERFCDDKAMVKTFILTRRVVNWNTEYIEGCIRNLLAQISYRGQVTIQFPVQHDKIIVQSPPKGNKFLHGVASLFVENKKYEGVTAVWPYATLAPGGESGEAGERIFAVQSEEAWWKDWKGVVANAVRSKRRGWVSVEDQIELAMTPRG</sequence>
<name>A0A6A6GZG1_VIRVR</name>
<feature type="region of interest" description="Disordered" evidence="1">
    <location>
        <begin position="1"/>
        <end position="65"/>
    </location>
</feature>
<keyword evidence="3" id="KW-1185">Reference proteome</keyword>
<accession>A0A6A6GZG1</accession>
<gene>
    <name evidence="2" type="ORF">EV356DRAFT_535945</name>
</gene>
<reference evidence="2" key="1">
    <citation type="journal article" date="2020" name="Stud. Mycol.">
        <title>101 Dothideomycetes genomes: a test case for predicting lifestyles and emergence of pathogens.</title>
        <authorList>
            <person name="Haridas S."/>
            <person name="Albert R."/>
            <person name="Binder M."/>
            <person name="Bloem J."/>
            <person name="Labutti K."/>
            <person name="Salamov A."/>
            <person name="Andreopoulos B."/>
            <person name="Baker S."/>
            <person name="Barry K."/>
            <person name="Bills G."/>
            <person name="Bluhm B."/>
            <person name="Cannon C."/>
            <person name="Castanera R."/>
            <person name="Culley D."/>
            <person name="Daum C."/>
            <person name="Ezra D."/>
            <person name="Gonzalez J."/>
            <person name="Henrissat B."/>
            <person name="Kuo A."/>
            <person name="Liang C."/>
            <person name="Lipzen A."/>
            <person name="Lutzoni F."/>
            <person name="Magnuson J."/>
            <person name="Mondo S."/>
            <person name="Nolan M."/>
            <person name="Ohm R."/>
            <person name="Pangilinan J."/>
            <person name="Park H.-J."/>
            <person name="Ramirez L."/>
            <person name="Alfaro M."/>
            <person name="Sun H."/>
            <person name="Tritt A."/>
            <person name="Yoshinaga Y."/>
            <person name="Zwiers L.-H."/>
            <person name="Turgeon B."/>
            <person name="Goodwin S."/>
            <person name="Spatafora J."/>
            <person name="Crous P."/>
            <person name="Grigoriev I."/>
        </authorList>
    </citation>
    <scope>NUCLEOTIDE SEQUENCE</scope>
    <source>
        <strain evidence="2">Tuck. ex Michener</strain>
    </source>
</reference>
<feature type="compositionally biased region" description="Polar residues" evidence="1">
    <location>
        <begin position="54"/>
        <end position="65"/>
    </location>
</feature>
<proteinExistence type="predicted"/>
<dbReference type="AlphaFoldDB" id="A0A6A6GZG1"/>
<dbReference type="Proteomes" id="UP000800092">
    <property type="component" value="Unassembled WGS sequence"/>
</dbReference>
<evidence type="ECO:0000313" key="3">
    <source>
        <dbReference type="Proteomes" id="UP000800092"/>
    </source>
</evidence>
<protein>
    <submittedName>
        <fullName evidence="2">Uncharacterized protein</fullName>
    </submittedName>
</protein>
<dbReference type="EMBL" id="ML991833">
    <property type="protein sequence ID" value="KAF2230991.1"/>
    <property type="molecule type" value="Genomic_DNA"/>
</dbReference>
<organism evidence="2 3">
    <name type="scientific">Viridothelium virens</name>
    <name type="common">Speckled blister lichen</name>
    <name type="synonym">Trypethelium virens</name>
    <dbReference type="NCBI Taxonomy" id="1048519"/>
    <lineage>
        <taxon>Eukaryota</taxon>
        <taxon>Fungi</taxon>
        <taxon>Dikarya</taxon>
        <taxon>Ascomycota</taxon>
        <taxon>Pezizomycotina</taxon>
        <taxon>Dothideomycetes</taxon>
        <taxon>Dothideomycetes incertae sedis</taxon>
        <taxon>Trypetheliales</taxon>
        <taxon>Trypetheliaceae</taxon>
        <taxon>Viridothelium</taxon>
    </lineage>
</organism>
<evidence type="ECO:0000256" key="1">
    <source>
        <dbReference type="SAM" id="MobiDB-lite"/>
    </source>
</evidence>